<name>A0ABR2L7Y5_9EUKA</name>
<dbReference type="PANTHER" id="PTHR23275">
    <property type="entry name" value="CABRIOLET.-RELATED"/>
    <property type="match status" value="1"/>
</dbReference>
<keyword evidence="1" id="KW-0472">Membrane</keyword>
<protein>
    <recommendedName>
        <fullName evidence="4">EGF-like domain-containing protein</fullName>
    </recommendedName>
</protein>
<dbReference type="PANTHER" id="PTHR23275:SF100">
    <property type="entry name" value="EGF-LIKE DOMAIN-CONTAINING PROTEIN"/>
    <property type="match status" value="1"/>
</dbReference>
<dbReference type="InterPro" id="IPR052798">
    <property type="entry name" value="Giardia_VSA"/>
</dbReference>
<dbReference type="InterPro" id="IPR009030">
    <property type="entry name" value="Growth_fac_rcpt_cys_sf"/>
</dbReference>
<keyword evidence="1" id="KW-1133">Transmembrane helix</keyword>
<dbReference type="EMBL" id="JAPFFF010000001">
    <property type="protein sequence ID" value="KAK8899163.1"/>
    <property type="molecule type" value="Genomic_DNA"/>
</dbReference>
<dbReference type="SMART" id="SM00261">
    <property type="entry name" value="FU"/>
    <property type="match status" value="1"/>
</dbReference>
<reference evidence="2 3" key="1">
    <citation type="submission" date="2024-04" db="EMBL/GenBank/DDBJ databases">
        <title>Tritrichomonas musculus Genome.</title>
        <authorList>
            <person name="Alves-Ferreira E."/>
            <person name="Grigg M."/>
            <person name="Lorenzi H."/>
            <person name="Galac M."/>
        </authorList>
    </citation>
    <scope>NUCLEOTIDE SEQUENCE [LARGE SCALE GENOMIC DNA]</scope>
    <source>
        <strain evidence="2 3">EAF2021</strain>
    </source>
</reference>
<keyword evidence="1" id="KW-0812">Transmembrane</keyword>
<dbReference type="Proteomes" id="UP001470230">
    <property type="component" value="Unassembled WGS sequence"/>
</dbReference>
<evidence type="ECO:0000313" key="2">
    <source>
        <dbReference type="EMBL" id="KAK8899163.1"/>
    </source>
</evidence>
<evidence type="ECO:0000313" key="3">
    <source>
        <dbReference type="Proteomes" id="UP001470230"/>
    </source>
</evidence>
<dbReference type="InterPro" id="IPR006212">
    <property type="entry name" value="Furin_repeat"/>
</dbReference>
<feature type="transmembrane region" description="Helical" evidence="1">
    <location>
        <begin position="568"/>
        <end position="592"/>
    </location>
</feature>
<organism evidence="2 3">
    <name type="scientific">Tritrichomonas musculus</name>
    <dbReference type="NCBI Taxonomy" id="1915356"/>
    <lineage>
        <taxon>Eukaryota</taxon>
        <taxon>Metamonada</taxon>
        <taxon>Parabasalia</taxon>
        <taxon>Tritrichomonadida</taxon>
        <taxon>Tritrichomonadidae</taxon>
        <taxon>Tritrichomonas</taxon>
    </lineage>
</organism>
<proteinExistence type="predicted"/>
<comment type="caution">
    <text evidence="2">The sequence shown here is derived from an EMBL/GenBank/DDBJ whole genome shotgun (WGS) entry which is preliminary data.</text>
</comment>
<evidence type="ECO:0008006" key="4">
    <source>
        <dbReference type="Google" id="ProtNLM"/>
    </source>
</evidence>
<keyword evidence="3" id="KW-1185">Reference proteome</keyword>
<evidence type="ECO:0000256" key="1">
    <source>
        <dbReference type="SAM" id="Phobius"/>
    </source>
</evidence>
<dbReference type="CDD" id="cd00064">
    <property type="entry name" value="FU"/>
    <property type="match status" value="1"/>
</dbReference>
<dbReference type="SUPFAM" id="SSF57184">
    <property type="entry name" value="Growth factor receptor domain"/>
    <property type="match status" value="2"/>
</dbReference>
<sequence length="611" mass="67569">MSNCSLCFTERYEVFCEECEDNRLFRLSDDKKSCIRRDCSEINQGCTKCDDDMKCIECDTNQHYKLDNTTHVCNCAENYTQIEGRGKCVPYTNCDSSITNCKQCTTPTQCMQCEYGYGLSDGKCTQCPAGQYYSGTTACMPECNYENCKECTLDEDNNMNHVCNNCISDEYIPAEDGKNCIKFELYNCTHIIGCAKCIKGYDSFCYECDEDNHFTYSQAHNGQCYCQTGYDLVDNKCIEAITPELMPTVPEDAFQTTLTIANGVASVEKFDDTKPSYSCKVESTANQLVLPSSDNKDVYVEIAKRDNKPLELNVSSTTPLVVTSTDPQTTLALPKENDITIEAQNKLTVNPIDTKQTDAVNIQNLRPTGELSLDSDNNISINELDIYGTKTVIGQVGENKQTTCSNARLARGSSFTPISMIIENIEVGLISKVLMKQARENVKVGNFIIDYNRTQDPNVPIPISFSDYLPDLANTGIVMKLVEGNATLQAEEVFKLAEFNSFESNTKDDDIKEQCNNLAKNYNTDTETGFTSKPECLPNEKGGYDLIAKKKVSDDDGGKKKNKLSGGAIAGIVIACVVVVAAIIALLVYFLVIKKKNQSTTSTQGDSSIAI</sequence>
<gene>
    <name evidence="2" type="ORF">M9Y10_001465</name>
</gene>
<accession>A0ABR2L7Y5</accession>
<dbReference type="Gene3D" id="2.10.220.10">
    <property type="entry name" value="Hormone Receptor, Insulin-like Growth Factor Receptor 1, Chain A, domain 2"/>
    <property type="match status" value="1"/>
</dbReference>